<proteinExistence type="predicted"/>
<dbReference type="InterPro" id="IPR006626">
    <property type="entry name" value="PbH1"/>
</dbReference>
<keyword evidence="7" id="KW-0998">Cell outer membrane</keyword>
<evidence type="ECO:0000313" key="9">
    <source>
        <dbReference type="EMBL" id="ALT68081.1"/>
    </source>
</evidence>
<dbReference type="InterPro" id="IPR008964">
    <property type="entry name" value="Invasin/intimin_cell_adhesion"/>
</dbReference>
<evidence type="ECO:0000313" key="10">
    <source>
        <dbReference type="Proteomes" id="UP000067738"/>
    </source>
</evidence>
<dbReference type="Gene3D" id="2.160.20.20">
    <property type="match status" value="1"/>
</dbReference>
<evidence type="ECO:0000256" key="7">
    <source>
        <dbReference type="ARBA" id="ARBA00023237"/>
    </source>
</evidence>
<keyword evidence="4" id="KW-0964">Secreted</keyword>
<dbReference type="PATRIC" id="fig|230361.4.peg.293"/>
<dbReference type="InterPro" id="IPR039448">
    <property type="entry name" value="Beta_helix"/>
</dbReference>
<dbReference type="InterPro" id="IPR012334">
    <property type="entry name" value="Pectin_lyas_fold"/>
</dbReference>
<dbReference type="Proteomes" id="UP000067738">
    <property type="component" value="Chromosome"/>
</dbReference>
<evidence type="ECO:0000259" key="8">
    <source>
        <dbReference type="SMART" id="SM00635"/>
    </source>
</evidence>
<reference evidence="9 10" key="1">
    <citation type="submission" date="2015-04" db="EMBL/GenBank/DDBJ databases">
        <title>The complete genome sequence of the rumen methanogen Methanobrevibacter millerae SM9.</title>
        <authorList>
            <person name="Leahy S.C."/>
            <person name="Kelly W.J."/>
            <person name="Pacheco D.M."/>
            <person name="Li D."/>
            <person name="Altermann E."/>
            <person name="Attwood G.T."/>
        </authorList>
    </citation>
    <scope>NUCLEOTIDE SEQUENCE [LARGE SCALE GENOMIC DNA]</scope>
    <source>
        <strain evidence="9 10">SM9</strain>
    </source>
</reference>
<dbReference type="EMBL" id="CP011266">
    <property type="protein sequence ID" value="ALT68081.1"/>
    <property type="molecule type" value="Genomic_DNA"/>
</dbReference>
<sequence length="1693" mass="179223">MKYSKLMLIMVFAIFICTVSATCAADANETTIATQEDNQMELTLTDDEIQTNENDNMLTQTEDAEILTSGEGSYSDLRNDINSGGNLTKSHYRYNAGDGDTIEINTPGVINGNGAVIDMAGSNIRTFYVSASGVTIKNLTIKNANYDDNGGAIYFTSSATSGTVSNCNFTNNTATVNGGAVYFNSNGEVTNCNFTDNTASEEGGAVWMSSGTVSNCNFTGNTATRYGGAIYFQGEKYTATVEDCNFKGNSAPSGGAIYFSGSYDTATVTNCNFINNSARYGGAIELNGTGTVSNCNFTGNNANFGGAVWMYSGSVENCNFTGNNAYYGGAVYFDSTGNVSNCNFTGNTATDYGGAVYFADTGEVSNCNFTGSTVSVDGGAVYFESTGNVSNCNFAGNNASIDGGTVFFESTGNVSNCNFTGNTAYYDGGAVYFESTGNVSNCNFNNNKATGDYGVGGGAIRMSSGTVTNCNFTDNSATVNGGAVYFVDSGTVLNCNFTGNNATENGGAIFAGDINILNSTFSNNNAIESGGAVYVENAISNSEINSVFTNNSAFNGGAIYFNGEVNNVTINGDFTGNNAERAGGAIYVHGQSMDNDFSAEFYENNASEASGGAMFFYSLAENNSFEGVFTNNYALYGGGIFFYKKANYNKFNSNFTSNVAKSCGGAMFFYNTTDNNNFTGYFINNSALGEVDETNGNGGAITFKNVSTNSIFTCDFINNTAVKYGGAVNYRETAHNITFNSNFISNNASTGGGVNFFKSFENVIFNGEFIANSAVSGGAIAAGEGIIEDVSFKDNHAEEGGAVYFSDIGTVVNCNFDDNNATRGGAIYFSLSSAGDVINCTFTNNTASSDGGAVYFFGKGNVTDCTFTNNNASSNGGAISIGFGSLTNCNFTDNQARLGGAVHLLNNAEVTNCNFADNQATGEYSSGGAIYFGGNANVTNCNFDGNNATVGSAIYFFGSSYSKTISNSSFLNNKANVDDTAPFNVTISEDNIEIVFMGRDNLLNAIYSPDIVNFSNVAYWGANGIANTDSSNITRSNREAGQNITIVGIVDGNIINVAEVTDENGTIVLDGAADYFIVVRHDEDSYYTAAENMFTNMDLYANVTSLATNNRTVNITAESNIPNEVVGGELLFILPDGTEINATYGDNGTWWAEYTFDEYGEYNVSASHSKLDNLTVSNGTINITKADSIIILDDIVLNYGESINVTIETEGATAITAKIDENDVDVIDNFTIPVYDLNVGNYTLTVTTIADGDHNSVNKTVQITVNRAPTEIILTNETLDLIEGYNSSISADLIPADAGNVTFTSSNSSVVTVDEEGNVNAVGVGSATITVSFAGNDNYAAAENKTVAVTVNEDIVISAPDVSKYYNGAERFVVIVTDSKNNPLANRSVVIGVNGVNYTRTTNDNGTASIAISLVSGQYNVTAAVGNNTVYSTITVLPTVNATDLVKVFRNGTQFYATFKDSQGNYLPDGTMVRFNINGVMYDRKVSGDEGLAKLNINLESGHYIITSMNPITGENAANNVTVISRLIENNDLVKYYRNDSQYTVKVIGDDGNAVGAGETVIFNINGVFYSRTTNESGIAKLNINLPPGDYVITAEYKNCRVSNNIKVLPILSASDLTKQYGTSDQFVATLLDGQGKPYVEQRVQFNVNGVLYNRVTDSSGQAKLSINLPIGQYIITSSYNGSNIANNIVITA</sequence>
<dbReference type="GO" id="GO:0005576">
    <property type="term" value="C:extracellular region"/>
    <property type="evidence" value="ECO:0007669"/>
    <property type="project" value="UniProtKB-SubCell"/>
</dbReference>
<feature type="domain" description="BIG2" evidence="8">
    <location>
        <begin position="1268"/>
        <end position="1343"/>
    </location>
</feature>
<keyword evidence="10" id="KW-1185">Reference proteome</keyword>
<dbReference type="Pfam" id="PF02368">
    <property type="entry name" value="Big_2"/>
    <property type="match status" value="1"/>
</dbReference>
<dbReference type="Gene3D" id="2.60.40.1080">
    <property type="match status" value="1"/>
</dbReference>
<evidence type="ECO:0000256" key="3">
    <source>
        <dbReference type="ARBA" id="ARBA00004613"/>
    </source>
</evidence>
<dbReference type="SUPFAM" id="SSF49373">
    <property type="entry name" value="Invasin/intimin cell-adhesion fragments"/>
    <property type="match status" value="1"/>
</dbReference>
<evidence type="ECO:0000256" key="6">
    <source>
        <dbReference type="ARBA" id="ARBA00023136"/>
    </source>
</evidence>
<dbReference type="Pfam" id="PF13229">
    <property type="entry name" value="Beta_helix"/>
    <property type="match status" value="2"/>
</dbReference>
<keyword evidence="5" id="KW-0732">Signal</keyword>
<dbReference type="SMART" id="SM00635">
    <property type="entry name" value="BID_2"/>
    <property type="match status" value="1"/>
</dbReference>
<dbReference type="InterPro" id="IPR011050">
    <property type="entry name" value="Pectin_lyase_fold/virulence"/>
</dbReference>
<evidence type="ECO:0000256" key="1">
    <source>
        <dbReference type="ARBA" id="ARBA00004196"/>
    </source>
</evidence>
<dbReference type="PANTHER" id="PTHR11319">
    <property type="entry name" value="G PROTEIN-COUPLED RECEPTOR-RELATED"/>
    <property type="match status" value="1"/>
</dbReference>
<accession>A0A0U3E9F1</accession>
<organism evidence="9 10">
    <name type="scientific">Methanobrevibacter millerae</name>
    <dbReference type="NCBI Taxonomy" id="230361"/>
    <lineage>
        <taxon>Archaea</taxon>
        <taxon>Methanobacteriati</taxon>
        <taxon>Methanobacteriota</taxon>
        <taxon>Methanomada group</taxon>
        <taxon>Methanobacteria</taxon>
        <taxon>Methanobacteriales</taxon>
        <taxon>Methanobacteriaceae</taxon>
        <taxon>Methanobrevibacter</taxon>
    </lineage>
</organism>
<name>A0A0U3E9F1_9EURY</name>
<dbReference type="KEGG" id="mmil:sm9_0279"/>
<comment type="subcellular location">
    <subcellularLocation>
        <location evidence="1">Cell envelope</location>
    </subcellularLocation>
    <subcellularLocation>
        <location evidence="2">Cell outer membrane</location>
    </subcellularLocation>
    <subcellularLocation>
        <location evidence="3">Secreted</location>
    </subcellularLocation>
</comment>
<dbReference type="PANTHER" id="PTHR11319:SF35">
    <property type="entry name" value="OUTER MEMBRANE PROTEIN PMPC-RELATED"/>
    <property type="match status" value="1"/>
</dbReference>
<evidence type="ECO:0000256" key="4">
    <source>
        <dbReference type="ARBA" id="ARBA00022525"/>
    </source>
</evidence>
<dbReference type="SUPFAM" id="SSF51126">
    <property type="entry name" value="Pectin lyase-like"/>
    <property type="match status" value="5"/>
</dbReference>
<protein>
    <submittedName>
        <fullName evidence="9">Adhesin-like protein</fullName>
    </submittedName>
</protein>
<dbReference type="Pfam" id="PF02415">
    <property type="entry name" value="Chlam_PMP"/>
    <property type="match status" value="3"/>
</dbReference>
<dbReference type="InterPro" id="IPR003343">
    <property type="entry name" value="Big_2"/>
</dbReference>
<dbReference type="NCBIfam" id="TIGR01376">
    <property type="entry name" value="POMP_repeat"/>
    <property type="match status" value="3"/>
</dbReference>
<dbReference type="SMART" id="SM00710">
    <property type="entry name" value="PbH1"/>
    <property type="match status" value="23"/>
</dbReference>
<evidence type="ECO:0000256" key="2">
    <source>
        <dbReference type="ARBA" id="ARBA00004442"/>
    </source>
</evidence>
<dbReference type="InterPro" id="IPR012332">
    <property type="entry name" value="Autotransporter_pectin_lyase_C"/>
</dbReference>
<evidence type="ECO:0000256" key="5">
    <source>
        <dbReference type="ARBA" id="ARBA00022729"/>
    </source>
</evidence>
<gene>
    <name evidence="9" type="ORF">sm9_0279</name>
</gene>
<keyword evidence="6" id="KW-0472">Membrane</keyword>
<dbReference type="Gene3D" id="2.160.20.10">
    <property type="entry name" value="Single-stranded right-handed beta-helix, Pectin lyase-like"/>
    <property type="match status" value="1"/>
</dbReference>
<dbReference type="InterPro" id="IPR003368">
    <property type="entry name" value="POMP_repeat"/>
</dbReference>